<dbReference type="GO" id="GO:0016787">
    <property type="term" value="F:hydrolase activity"/>
    <property type="evidence" value="ECO:0007669"/>
    <property type="project" value="UniProtKB-KW"/>
</dbReference>
<dbReference type="InterPro" id="IPR005079">
    <property type="entry name" value="Peptidase_C45_hydrolase"/>
</dbReference>
<feature type="transmembrane region" description="Helical" evidence="1">
    <location>
        <begin position="12"/>
        <end position="32"/>
    </location>
</feature>
<dbReference type="InterPro" id="IPR047794">
    <property type="entry name" value="C45_proenzyme-like"/>
</dbReference>
<evidence type="ECO:0000259" key="2">
    <source>
        <dbReference type="Pfam" id="PF03417"/>
    </source>
</evidence>
<accession>A0A940IG26</accession>
<evidence type="ECO:0000313" key="4">
    <source>
        <dbReference type="Proteomes" id="UP000771749"/>
    </source>
</evidence>
<dbReference type="NCBIfam" id="NF040521">
    <property type="entry name" value="C45_proenzyme"/>
    <property type="match status" value="1"/>
</dbReference>
<keyword evidence="1" id="KW-0812">Transmembrane</keyword>
<comment type="caution">
    <text evidence="3">The sequence shown here is derived from an EMBL/GenBank/DDBJ whole genome shotgun (WGS) entry which is preliminary data.</text>
</comment>
<reference evidence="3" key="2">
    <citation type="journal article" date="2021" name="PeerJ">
        <title>Extensive microbial diversity within the chicken gut microbiome revealed by metagenomics and culture.</title>
        <authorList>
            <person name="Gilroy R."/>
            <person name="Ravi A."/>
            <person name="Getino M."/>
            <person name="Pursley I."/>
            <person name="Horton D.L."/>
            <person name="Alikhan N.F."/>
            <person name="Baker D."/>
            <person name="Gharbi K."/>
            <person name="Hall N."/>
            <person name="Watson M."/>
            <person name="Adriaenssens E.M."/>
            <person name="Foster-Nyarko E."/>
            <person name="Jarju S."/>
            <person name="Secka A."/>
            <person name="Antonio M."/>
            <person name="Oren A."/>
            <person name="Chaudhuri R.R."/>
            <person name="La Ragione R."/>
            <person name="Hildebrand F."/>
            <person name="Pallen M.J."/>
        </authorList>
    </citation>
    <scope>NUCLEOTIDE SEQUENCE</scope>
    <source>
        <strain evidence="3">F1-3629</strain>
    </source>
</reference>
<dbReference type="PANTHER" id="PTHR35190">
    <property type="entry name" value="PROTEIN DCD1B"/>
    <property type="match status" value="1"/>
</dbReference>
<dbReference type="Gene3D" id="1.25.40.10">
    <property type="entry name" value="Tetratricopeptide repeat domain"/>
    <property type="match status" value="1"/>
</dbReference>
<evidence type="ECO:0000313" key="3">
    <source>
        <dbReference type="EMBL" id="MBO8454161.1"/>
    </source>
</evidence>
<gene>
    <name evidence="3" type="ORF">IAC07_05485</name>
</gene>
<dbReference type="InterPro" id="IPR047803">
    <property type="entry name" value="DCD1A/B-like"/>
</dbReference>
<protein>
    <submittedName>
        <fullName evidence="3">Choloylglycine hydrolase</fullName>
    </submittedName>
</protein>
<reference evidence="3" key="1">
    <citation type="submission" date="2020-10" db="EMBL/GenBank/DDBJ databases">
        <authorList>
            <person name="Gilroy R."/>
        </authorList>
    </citation>
    <scope>NUCLEOTIDE SEQUENCE</scope>
    <source>
        <strain evidence="3">F1-3629</strain>
    </source>
</reference>
<dbReference type="PANTHER" id="PTHR35190:SF1">
    <property type="entry name" value="PEPTIDASE C45 HYDROLASE DOMAIN-CONTAINING PROTEIN"/>
    <property type="match status" value="1"/>
</dbReference>
<feature type="domain" description="Peptidase C45 hydrolase" evidence="2">
    <location>
        <begin position="193"/>
        <end position="374"/>
    </location>
</feature>
<name>A0A940IG26_9BACT</name>
<dbReference type="AlphaFoldDB" id="A0A940IG26"/>
<evidence type="ECO:0000256" key="1">
    <source>
        <dbReference type="SAM" id="Phobius"/>
    </source>
</evidence>
<keyword evidence="3" id="KW-0378">Hydrolase</keyword>
<dbReference type="EMBL" id="JADIMJ010000081">
    <property type="protein sequence ID" value="MBO8454161.1"/>
    <property type="molecule type" value="Genomic_DNA"/>
</dbReference>
<dbReference type="Proteomes" id="UP000771749">
    <property type="component" value="Unassembled WGS sequence"/>
</dbReference>
<proteinExistence type="predicted"/>
<dbReference type="InterPro" id="IPR011990">
    <property type="entry name" value="TPR-like_helical_dom_sf"/>
</dbReference>
<sequence length="555" mass="62428">MPALVRILKWSGISLAVLTAAIAVLMWCLYLSSDLKMPYCEFHDDEELLFSDSLRVYGDNWLRLSESGLWEMKVSGSAPDRGYAAGRLSRDLLLYQENVFIEQIRRIIPSDSYLKFLHFFIIMFNRNLGENVPEEFRNEIYGLSQSCTHEFDMIGTPYERQMQYHSAHDIGHVMQDYMMVGCSSFGCWGSESEDGGLIIGRNFDFYMGDDFSRNKLVTFCCPDEGYSFASVGWPGMTGVLSGMNEAGLTVTINASKSDIPTSSATPISILAREILQYASDIGEAYAIAGRRRTFVSESILIGSAKDGVAAIIEKSPDRMSLLLPGKDSLRIVCTNHFQSPLFMEDRRNIENIRTSDSRYRHGRIEELLDSIGPVGPAEAAYVLRNRKGMGGCELGHTNELAVNQLLAHHGVVFRPDSLLMWVSTAPWQCGGFVCYDLRKIFGGEDGPEAEITLPDHRIPPDPFLRSSGFRDALDYRRLASYIRSAIDGGYPVPQDSLDRMLASNPFFYDAYDISGDYYESMGDFEKAAAMWEKALSFPLPKTWLKDVIQREIDKL</sequence>
<keyword evidence="1" id="KW-0472">Membrane</keyword>
<dbReference type="Pfam" id="PF03417">
    <property type="entry name" value="AAT"/>
    <property type="match status" value="1"/>
</dbReference>
<keyword evidence="1" id="KW-1133">Transmembrane helix</keyword>
<dbReference type="Gene3D" id="3.60.60.10">
    <property type="entry name" value="Penicillin V Acylase, Chain A"/>
    <property type="match status" value="1"/>
</dbReference>
<organism evidence="3 4">
    <name type="scientific">Candidatus Cryptobacteroides gallistercoris</name>
    <dbReference type="NCBI Taxonomy" id="2840765"/>
    <lineage>
        <taxon>Bacteria</taxon>
        <taxon>Pseudomonadati</taxon>
        <taxon>Bacteroidota</taxon>
        <taxon>Bacteroidia</taxon>
        <taxon>Bacteroidales</taxon>
        <taxon>Candidatus Cryptobacteroides</taxon>
    </lineage>
</organism>